<name>A0A6A6M916_HEVBR</name>
<dbReference type="EMBL" id="JAAGAX010000007">
    <property type="protein sequence ID" value="KAF2308726.1"/>
    <property type="molecule type" value="Genomic_DNA"/>
</dbReference>
<dbReference type="GO" id="GO:0031573">
    <property type="term" value="P:mitotic intra-S DNA damage checkpoint signaling"/>
    <property type="evidence" value="ECO:0007669"/>
    <property type="project" value="TreeGrafter"/>
</dbReference>
<organism evidence="7 8">
    <name type="scientific">Hevea brasiliensis</name>
    <name type="common">Para rubber tree</name>
    <name type="synonym">Siphonia brasiliensis</name>
    <dbReference type="NCBI Taxonomy" id="3981"/>
    <lineage>
        <taxon>Eukaryota</taxon>
        <taxon>Viridiplantae</taxon>
        <taxon>Streptophyta</taxon>
        <taxon>Embryophyta</taxon>
        <taxon>Tracheophyta</taxon>
        <taxon>Spermatophyta</taxon>
        <taxon>Magnoliopsida</taxon>
        <taxon>eudicotyledons</taxon>
        <taxon>Gunneridae</taxon>
        <taxon>Pentapetalae</taxon>
        <taxon>rosids</taxon>
        <taxon>fabids</taxon>
        <taxon>Malpighiales</taxon>
        <taxon>Euphorbiaceae</taxon>
        <taxon>Crotonoideae</taxon>
        <taxon>Micrandreae</taxon>
        <taxon>Hevea</taxon>
    </lineage>
</organism>
<dbReference type="GO" id="GO:0036297">
    <property type="term" value="P:interstrand cross-link repair"/>
    <property type="evidence" value="ECO:0007669"/>
    <property type="project" value="TreeGrafter"/>
</dbReference>
<dbReference type="InterPro" id="IPR029448">
    <property type="entry name" value="FANCD2"/>
</dbReference>
<reference evidence="7 8" key="1">
    <citation type="journal article" date="2020" name="Mol. Plant">
        <title>The Chromosome-Based Rubber Tree Genome Provides New Insights into Spurge Genome Evolution and Rubber Biosynthesis.</title>
        <authorList>
            <person name="Liu J."/>
            <person name="Shi C."/>
            <person name="Shi C.C."/>
            <person name="Li W."/>
            <person name="Zhang Q.J."/>
            <person name="Zhang Y."/>
            <person name="Li K."/>
            <person name="Lu H.F."/>
            <person name="Shi C."/>
            <person name="Zhu S.T."/>
            <person name="Xiao Z.Y."/>
            <person name="Nan H."/>
            <person name="Yue Y."/>
            <person name="Zhu X.G."/>
            <person name="Wu Y."/>
            <person name="Hong X.N."/>
            <person name="Fan G.Y."/>
            <person name="Tong Y."/>
            <person name="Zhang D."/>
            <person name="Mao C.L."/>
            <person name="Liu Y.L."/>
            <person name="Hao S.J."/>
            <person name="Liu W.Q."/>
            <person name="Lv M.Q."/>
            <person name="Zhang H.B."/>
            <person name="Liu Y."/>
            <person name="Hu-Tang G.R."/>
            <person name="Wang J.P."/>
            <person name="Wang J.H."/>
            <person name="Sun Y.H."/>
            <person name="Ni S.B."/>
            <person name="Chen W.B."/>
            <person name="Zhang X.C."/>
            <person name="Jiao Y.N."/>
            <person name="Eichler E.E."/>
            <person name="Li G.H."/>
            <person name="Liu X."/>
            <person name="Gao L.Z."/>
        </authorList>
    </citation>
    <scope>NUCLEOTIDE SEQUENCE [LARGE SCALE GENOMIC DNA]</scope>
    <source>
        <strain evidence="8">cv. GT1</strain>
        <tissue evidence="7">Leaf</tissue>
    </source>
</reference>
<evidence type="ECO:0000256" key="6">
    <source>
        <dbReference type="SAM" id="MobiDB-lite"/>
    </source>
</evidence>
<dbReference type="GO" id="GO:0000793">
    <property type="term" value="C:condensed chromosome"/>
    <property type="evidence" value="ECO:0007669"/>
    <property type="project" value="TreeGrafter"/>
</dbReference>
<feature type="region of interest" description="Disordered" evidence="6">
    <location>
        <begin position="30"/>
        <end position="59"/>
    </location>
</feature>
<dbReference type="GO" id="GO:0070182">
    <property type="term" value="F:DNA polymerase binding"/>
    <property type="evidence" value="ECO:0007669"/>
    <property type="project" value="TreeGrafter"/>
</dbReference>
<evidence type="ECO:0000256" key="2">
    <source>
        <dbReference type="ARBA" id="ARBA00022499"/>
    </source>
</evidence>
<evidence type="ECO:0000256" key="5">
    <source>
        <dbReference type="ARBA" id="ARBA00093456"/>
    </source>
</evidence>
<evidence type="ECO:0000313" key="7">
    <source>
        <dbReference type="EMBL" id="KAF2308726.1"/>
    </source>
</evidence>
<evidence type="ECO:0000313" key="8">
    <source>
        <dbReference type="Proteomes" id="UP000467840"/>
    </source>
</evidence>
<dbReference type="PANTHER" id="PTHR32086">
    <property type="entry name" value="FANCONI ANEMIA GROUP D2 PROTEIN"/>
    <property type="match status" value="1"/>
</dbReference>
<comment type="similarity">
    <text evidence="5">Belongs to the Fanconi anemia protein FANCD2 family.</text>
</comment>
<keyword evidence="3" id="KW-0832">Ubl conjugation</keyword>
<proteinExistence type="inferred from homology"/>
<keyword evidence="2" id="KW-1017">Isopeptide bond</keyword>
<keyword evidence="4" id="KW-0539">Nucleus</keyword>
<accession>A0A6A6M916</accession>
<keyword evidence="8" id="KW-1185">Reference proteome</keyword>
<evidence type="ECO:0000256" key="4">
    <source>
        <dbReference type="ARBA" id="ARBA00023242"/>
    </source>
</evidence>
<comment type="caution">
    <text evidence="7">The sequence shown here is derived from an EMBL/GenBank/DDBJ whole genome shotgun (WGS) entry which is preliminary data.</text>
</comment>
<evidence type="ECO:0000256" key="1">
    <source>
        <dbReference type="ARBA" id="ARBA00004123"/>
    </source>
</evidence>
<comment type="subcellular location">
    <subcellularLocation>
        <location evidence="1">Nucleus</location>
    </subcellularLocation>
</comment>
<dbReference type="GO" id="GO:0005634">
    <property type="term" value="C:nucleus"/>
    <property type="evidence" value="ECO:0007669"/>
    <property type="project" value="UniProtKB-SubCell"/>
</dbReference>
<dbReference type="GO" id="GO:0007129">
    <property type="term" value="P:homologous chromosome pairing at meiosis"/>
    <property type="evidence" value="ECO:0007669"/>
    <property type="project" value="TreeGrafter"/>
</dbReference>
<dbReference type="AlphaFoldDB" id="A0A6A6M916"/>
<sequence>MSLPDVHLHVQHSGASLLDNAYDMVHAENKNKHKKTHDTTSPNKRQHQKVSTPSISGTNRKLQQPTIFDVLRKGRAITSQQVLHEDSSGQSLKLLNSTDQEPDAIEQKILEVPGATKALNAQRFKFRPLLIQCFSLLEFSKKQGSCCSDPAAELPPYLYLLRDLHNKLDYFTPGKQFSSRCTNPAPGFCRMTVEEFLTKIRPLFPILRRHFDCAVSILLEGDGTCEEHWKVQSSAAGNPEITKLAFSKSSVSVLVSKEVLHCFSKMLDLPEVQMGKAVLSDLLEAFQPSKISENVFSDIQPRPLPGTTEYLYLGVASFLEDVLNAACLSSFMLASVSLFTLESIVTSVQTFLDKLGRNGESTHSISIHRVLPTLRSILGSSAQKLLKNNWDDVNLENGWKNKESLGRLETLGSDRKSYFFKHDSDGSQILGSVHCLVVRSAPVRSLGYGALICVVSVAIWRRPRHRSATLGSPVIGLEACSLHPPFLSSDPYSTRRRMNARVPSFGDVRQLRLLSQGRLDLLILVPWFIVQFGAFLLDLKYFSPSGSSLLSNFKFCFHGILLFLSFNEFV</sequence>
<feature type="compositionally biased region" description="Polar residues" evidence="6">
    <location>
        <begin position="49"/>
        <end position="59"/>
    </location>
</feature>
<evidence type="ECO:0000256" key="3">
    <source>
        <dbReference type="ARBA" id="ARBA00022843"/>
    </source>
</evidence>
<gene>
    <name evidence="7" type="ORF">GH714_014580</name>
</gene>
<dbReference type="PANTHER" id="PTHR32086:SF0">
    <property type="entry name" value="FANCONI ANEMIA GROUP D2 PROTEIN"/>
    <property type="match status" value="1"/>
</dbReference>
<dbReference type="GO" id="GO:1990918">
    <property type="term" value="P:double-strand break repair involved in meiotic recombination"/>
    <property type="evidence" value="ECO:0007669"/>
    <property type="project" value="TreeGrafter"/>
</dbReference>
<dbReference type="Proteomes" id="UP000467840">
    <property type="component" value="Chromosome 17"/>
</dbReference>
<protein>
    <submittedName>
        <fullName evidence="7">Uncharacterized protein</fullName>
    </submittedName>
</protein>